<dbReference type="VEuPathDB" id="TrichDB:TVAGG3_0762580"/>
<dbReference type="OrthoDB" id="41362at2759"/>
<dbReference type="EMBL" id="DS114881">
    <property type="protein sequence ID" value="EAX85619.1"/>
    <property type="molecule type" value="Genomic_DNA"/>
</dbReference>
<dbReference type="KEGG" id="tva:4743260"/>
<reference evidence="7" key="2">
    <citation type="journal article" date="2007" name="Science">
        <title>Draft genome sequence of the sexually transmitted pathogen Trichomonas vaginalis.</title>
        <authorList>
            <person name="Carlton J.M."/>
            <person name="Hirt R.P."/>
            <person name="Silva J.C."/>
            <person name="Delcher A.L."/>
            <person name="Schatz M."/>
            <person name="Zhao Q."/>
            <person name="Wortman J.R."/>
            <person name="Bidwell S.L."/>
            <person name="Alsmark U.C.M."/>
            <person name="Besteiro S."/>
            <person name="Sicheritz-Ponten T."/>
            <person name="Noel C.J."/>
            <person name="Dacks J.B."/>
            <person name="Foster P.G."/>
            <person name="Simillion C."/>
            <person name="Van de Peer Y."/>
            <person name="Miranda-Saavedra D."/>
            <person name="Barton G.J."/>
            <person name="Westrop G.D."/>
            <person name="Mueller S."/>
            <person name="Dessi D."/>
            <person name="Fiori P.L."/>
            <person name="Ren Q."/>
            <person name="Paulsen I."/>
            <person name="Zhang H."/>
            <person name="Bastida-Corcuera F.D."/>
            <person name="Simoes-Barbosa A."/>
            <person name="Brown M.T."/>
            <person name="Hayes R.D."/>
            <person name="Mukherjee M."/>
            <person name="Okumura C.Y."/>
            <person name="Schneider R."/>
            <person name="Smith A.J."/>
            <person name="Vanacova S."/>
            <person name="Villalvazo M."/>
            <person name="Haas B.J."/>
            <person name="Pertea M."/>
            <person name="Feldblyum T.V."/>
            <person name="Utterback T.R."/>
            <person name="Shu C.L."/>
            <person name="Osoegawa K."/>
            <person name="de Jong P.J."/>
            <person name="Hrdy I."/>
            <person name="Horvathova L."/>
            <person name="Zubacova Z."/>
            <person name="Dolezal P."/>
            <person name="Malik S.B."/>
            <person name="Logsdon J.M. Jr."/>
            <person name="Henze K."/>
            <person name="Gupta A."/>
            <person name="Wang C.C."/>
            <person name="Dunne R.L."/>
            <person name="Upcroft J.A."/>
            <person name="Upcroft P."/>
            <person name="White O."/>
            <person name="Salzberg S.L."/>
            <person name="Tang P."/>
            <person name="Chiu C.-H."/>
            <person name="Lee Y.-S."/>
            <person name="Embley T.M."/>
            <person name="Coombs G.H."/>
            <person name="Mottram J.C."/>
            <person name="Tachezy J."/>
            <person name="Fraser-Liggett C.M."/>
            <person name="Johnson P.J."/>
        </authorList>
    </citation>
    <scope>NUCLEOTIDE SEQUENCE [LARGE SCALE GENOMIC DNA]</scope>
    <source>
        <strain evidence="7">G3</strain>
    </source>
</reference>
<dbReference type="Proteomes" id="UP000001542">
    <property type="component" value="Unassembled WGS sequence"/>
</dbReference>
<dbReference type="InParanoid" id="A2GB50"/>
<dbReference type="GO" id="GO:0016491">
    <property type="term" value="F:oxidoreductase activity"/>
    <property type="evidence" value="ECO:0007669"/>
    <property type="project" value="UniProtKB-KW"/>
</dbReference>
<comment type="similarity">
    <text evidence="2">Belongs to the nitroreductase family.</text>
</comment>
<dbReference type="Pfam" id="PF00881">
    <property type="entry name" value="Nitroreductase"/>
    <property type="match status" value="1"/>
</dbReference>
<evidence type="ECO:0000256" key="3">
    <source>
        <dbReference type="ARBA" id="ARBA00022630"/>
    </source>
</evidence>
<sequence length="179" mass="19898">MAISAIEACRSIRCYDPEYAIPKEDIEKILKAASNAPSTLNCQDIDFVVITNKKVLQDINDQVFDNLKPQVQQRYIDRQIRYHTSQKIMYDCSACILLVKNERATGMEQVNAGIALMAILTAATELGLASVPMGILVRPEVEKICNLPQGSLVVGLGFGKARSPDVDPKPNLRKIFYIE</sequence>
<dbReference type="PANTHER" id="PTHR43673">
    <property type="entry name" value="NAD(P)H NITROREDUCTASE YDGI-RELATED"/>
    <property type="match status" value="1"/>
</dbReference>
<comment type="cofactor">
    <cofactor evidence="1">
        <name>FMN</name>
        <dbReference type="ChEBI" id="CHEBI:58210"/>
    </cofactor>
</comment>
<evidence type="ECO:0000313" key="7">
    <source>
        <dbReference type="EMBL" id="EAX85619.1"/>
    </source>
</evidence>
<proteinExistence type="inferred from homology"/>
<protein>
    <submittedName>
        <fullName evidence="7">Nitroreductase family protein</fullName>
    </submittedName>
</protein>
<dbReference type="InterPro" id="IPR000415">
    <property type="entry name" value="Nitroreductase-like"/>
</dbReference>
<evidence type="ECO:0000256" key="1">
    <source>
        <dbReference type="ARBA" id="ARBA00001917"/>
    </source>
</evidence>
<keyword evidence="3" id="KW-0285">Flavoprotein</keyword>
<keyword evidence="5" id="KW-0560">Oxidoreductase</keyword>
<reference evidence="7" key="1">
    <citation type="submission" date="2006-10" db="EMBL/GenBank/DDBJ databases">
        <authorList>
            <person name="Amadeo P."/>
            <person name="Zhao Q."/>
            <person name="Wortman J."/>
            <person name="Fraser-Liggett C."/>
            <person name="Carlton J."/>
        </authorList>
    </citation>
    <scope>NUCLEOTIDE SEQUENCE</scope>
    <source>
        <strain evidence="7">G3</strain>
    </source>
</reference>
<evidence type="ECO:0000259" key="6">
    <source>
        <dbReference type="Pfam" id="PF00881"/>
    </source>
</evidence>
<dbReference type="PANTHER" id="PTHR43673:SF2">
    <property type="entry name" value="NITROREDUCTASE"/>
    <property type="match status" value="1"/>
</dbReference>
<evidence type="ECO:0000313" key="8">
    <source>
        <dbReference type="Proteomes" id="UP000001542"/>
    </source>
</evidence>
<dbReference type="VEuPathDB" id="TrichDB:TVAG_036500"/>
<evidence type="ECO:0000256" key="4">
    <source>
        <dbReference type="ARBA" id="ARBA00022643"/>
    </source>
</evidence>
<name>A2GB50_TRIV3</name>
<dbReference type="Gene3D" id="3.40.109.10">
    <property type="entry name" value="NADH Oxidase"/>
    <property type="match status" value="1"/>
</dbReference>
<dbReference type="SUPFAM" id="SSF55469">
    <property type="entry name" value="FMN-dependent nitroreductase-like"/>
    <property type="match status" value="1"/>
</dbReference>
<organism evidence="7 8">
    <name type="scientific">Trichomonas vaginalis (strain ATCC PRA-98 / G3)</name>
    <dbReference type="NCBI Taxonomy" id="412133"/>
    <lineage>
        <taxon>Eukaryota</taxon>
        <taxon>Metamonada</taxon>
        <taxon>Parabasalia</taxon>
        <taxon>Trichomonadida</taxon>
        <taxon>Trichomonadidae</taxon>
        <taxon>Trichomonas</taxon>
    </lineage>
</organism>
<keyword evidence="8" id="KW-1185">Reference proteome</keyword>
<evidence type="ECO:0000256" key="2">
    <source>
        <dbReference type="ARBA" id="ARBA00007118"/>
    </source>
</evidence>
<keyword evidence="4" id="KW-0288">FMN</keyword>
<dbReference type="InterPro" id="IPR029479">
    <property type="entry name" value="Nitroreductase"/>
</dbReference>
<feature type="domain" description="Nitroreductase" evidence="6">
    <location>
        <begin position="10"/>
        <end position="160"/>
    </location>
</feature>
<evidence type="ECO:0000256" key="5">
    <source>
        <dbReference type="ARBA" id="ARBA00023002"/>
    </source>
</evidence>
<accession>A2GB50</accession>
<gene>
    <name evidence="7" type="ORF">TVAG_036500</name>
</gene>
<dbReference type="AlphaFoldDB" id="A2GB50"/>
<dbReference type="SMR" id="A2GB50"/>